<evidence type="ECO:0000313" key="3">
    <source>
        <dbReference type="Proteomes" id="UP000018895"/>
    </source>
</evidence>
<protein>
    <submittedName>
        <fullName evidence="2">Uncharacterized protein</fullName>
    </submittedName>
</protein>
<dbReference type="Gene3D" id="1.20.5.420">
    <property type="entry name" value="Immunoglobulin FC, subunit C"/>
    <property type="match status" value="1"/>
</dbReference>
<keyword evidence="3" id="KW-1185">Reference proteome</keyword>
<keyword evidence="1" id="KW-1133">Transmembrane helix</keyword>
<feature type="transmembrane region" description="Helical" evidence="1">
    <location>
        <begin position="1309"/>
        <end position="1329"/>
    </location>
</feature>
<organism evidence="2 3">
    <name type="scientific">Halalkalibacter hemicellulosilyticusJCM 9152</name>
    <dbReference type="NCBI Taxonomy" id="1236971"/>
    <lineage>
        <taxon>Bacteria</taxon>
        <taxon>Bacillati</taxon>
        <taxon>Bacillota</taxon>
        <taxon>Bacilli</taxon>
        <taxon>Bacillales</taxon>
        <taxon>Bacillaceae</taxon>
        <taxon>Halalkalibacter</taxon>
    </lineage>
</organism>
<keyword evidence="1" id="KW-0812">Transmembrane</keyword>
<gene>
    <name evidence="2" type="ORF">JCM9152_2846</name>
</gene>
<keyword evidence="1" id="KW-0472">Membrane</keyword>
<dbReference type="STRING" id="1236971.JCM9152_2846"/>
<dbReference type="Proteomes" id="UP000018895">
    <property type="component" value="Unassembled WGS sequence"/>
</dbReference>
<comment type="caution">
    <text evidence="2">The sequence shown here is derived from an EMBL/GenBank/DDBJ whole genome shotgun (WGS) entry which is preliminary data.</text>
</comment>
<dbReference type="EMBL" id="BAUU01000019">
    <property type="protein sequence ID" value="GAE31380.1"/>
    <property type="molecule type" value="Genomic_DNA"/>
</dbReference>
<sequence length="1339" mass="146487">MRRYKSKMVIFMIFILIWGIIVPGFGGQTVLAAELEDIEYNPLIGDEVQVAPNFQISEGAAPSLAEGKLIFRIEEPYVSTDKLVIPEGATTTVDVDGELKTITINANGEILLDGAPIASVNRINNGEAGPLQIDLSTPLPNGNFEQVGHTGYVPDWDIYPNEHVTYETYQPIILGELASRTQGRPYTQISDSGPPYTVSGPDYTYITDVRYDGTGGRPNYEGSESTQFDIRDINNLYRGVFIANDPNDDEPESSNYLKLGFQRGLVNDSTPSAQTSAFAVQATSSAFYANAGDQLYFDWRARTTSNTSTHDDYEVYGFLLDANTEEVVSLLMYGRGFDQYWTTTNGTVDETGNYKFRFVAGSFDRTGGRALGAELRINNVRVVSSQVSTEVVEAIAQLVYYQNTEYSGDRPVNIELTDANNGSVELVDSELVIKMNTQEEASAELTSDLEIVGPEDGELIYNPMQKGIAGTTQPGSSVDVVVTSPEGHIVYNGPANVEEDGAWSIELADDLIRGEYTIEATASKGGATSDVEVTNFTFVDYAELEDYYNEVKDLVESEYQSGWDSDSSDRDPAFSEALQNAKDILDEIANAGGSNPSQAAIDQALSELQNAKDGLVRVSPVEQFASFEHGSNELVIEFDKSVVFANLENTTDGFTVTVGEGEHERQLTVTNAVANGANVILTVDEELDSDVKVTVAYNEELAGSNLIGAEEDNPGPVRDFQGDFPATDEFGAALQIEGTTGNTDDSTPSFNGTVDGEVDSVKVDIVDADGNVVTEILAVVNKEDGTWTVSDSEWTGLEPLDSGDYQVVVTATKEGRSAVVKEEVFTVVDKSVLQEVFDEVVQFEENDYRSGWDDFVRELENAQQVINNPTASQDEVDQALEDLRVAREGLEKHAPIAEDAKFLHGHGEIIVEFGKNVTFIDENADLTAGFTVTVDGQLVEVIAVERIGLDQEGKSNQLKLTLADGTQLSSDADIQVLYDEEAGSSNFIGDEENGTAVANFEFAAYDSFGQALQIEGPNGITNDTTPAIRGTVDPDADHAVITIIAPDGERMVVNQDDLIINPDGTWSYQVLEKLEPGEYQVEVTSSQEGRTDVTKYHSFIVVDKESLIQLEEGIANKGLQDSAYTGDSWNDFDQALQHARNVLSDPEASQDEVDQALANLEEAYKNLVYKQGLKEEVAQSETLDEAHYSKESWARYVQALEAAKQVLNNPASTQEEIDQARADLEAARQALTVDKTALQEAVDYAKGLNNSDYTSKSWERYQEALSRALDVLNDPNATQLEIDQALAELIKASEGLEEYKELPNTATALFNYMFLGLGLLFVGLTFLLLRKRKRRVNVQ</sequence>
<dbReference type="InterPro" id="IPR013783">
    <property type="entry name" value="Ig-like_fold"/>
</dbReference>
<dbReference type="OrthoDB" id="9802318at2"/>
<dbReference type="Pfam" id="PF07554">
    <property type="entry name" value="FIVAR"/>
    <property type="match status" value="5"/>
</dbReference>
<name>W4QGZ6_9BACI</name>
<evidence type="ECO:0000313" key="2">
    <source>
        <dbReference type="EMBL" id="GAE31380.1"/>
    </source>
</evidence>
<accession>W4QGZ6</accession>
<dbReference type="Gene3D" id="1.20.1270.70">
    <property type="entry name" value="Designed single chain three-helix bundle"/>
    <property type="match status" value="4"/>
</dbReference>
<proteinExistence type="predicted"/>
<dbReference type="Gene3D" id="2.60.40.10">
    <property type="entry name" value="Immunoglobulins"/>
    <property type="match status" value="2"/>
</dbReference>
<dbReference type="NCBIfam" id="TIGR01167">
    <property type="entry name" value="LPXTG_anchor"/>
    <property type="match status" value="1"/>
</dbReference>
<evidence type="ECO:0000256" key="1">
    <source>
        <dbReference type="SAM" id="Phobius"/>
    </source>
</evidence>
<reference evidence="2" key="1">
    <citation type="journal article" date="2014" name="Genome Announc.">
        <title>Draft Genome Sequences of Three Alkaliphilic Bacillus Strains, Bacillus wakoensis JCM 9140T, Bacillus akibai JCM 9157T, and Bacillus hemicellulosilyticus JCM 9152T.</title>
        <authorList>
            <person name="Yuki M."/>
            <person name="Oshima K."/>
            <person name="Suda W."/>
            <person name="Oshida Y."/>
            <person name="Kitamura K."/>
            <person name="Iida T."/>
            <person name="Hattori M."/>
            <person name="Ohkuma M."/>
        </authorList>
    </citation>
    <scope>NUCLEOTIDE SEQUENCE [LARGE SCALE GENOMIC DNA]</scope>
    <source>
        <strain evidence="2">JCM 9152</strain>
    </source>
</reference>
<dbReference type="RefSeq" id="WP_081728039.1">
    <property type="nucleotide sequence ID" value="NZ_BAUU01000019.1"/>
</dbReference>